<dbReference type="EMBL" id="GBRH01253656">
    <property type="protein sequence ID" value="JAD44239.1"/>
    <property type="molecule type" value="Transcribed_RNA"/>
</dbReference>
<reference evidence="1" key="1">
    <citation type="submission" date="2014-09" db="EMBL/GenBank/DDBJ databases">
        <authorList>
            <person name="Magalhaes I.L.F."/>
            <person name="Oliveira U."/>
            <person name="Santos F.R."/>
            <person name="Vidigal T.H.D.A."/>
            <person name="Brescovit A.D."/>
            <person name="Santos A.J."/>
        </authorList>
    </citation>
    <scope>NUCLEOTIDE SEQUENCE</scope>
    <source>
        <tissue evidence="1">Shoot tissue taken approximately 20 cm above the soil surface</tissue>
    </source>
</reference>
<dbReference type="AlphaFoldDB" id="A0A0A8ZXW9"/>
<accession>A0A0A8ZXW9</accession>
<evidence type="ECO:0000313" key="1">
    <source>
        <dbReference type="EMBL" id="JAD44239.1"/>
    </source>
</evidence>
<name>A0A0A8ZXW9_ARUDO</name>
<sequence>MTQYESAKTDRIMYNYINVD</sequence>
<organism evidence="1">
    <name type="scientific">Arundo donax</name>
    <name type="common">Giant reed</name>
    <name type="synonym">Donax arundinaceus</name>
    <dbReference type="NCBI Taxonomy" id="35708"/>
    <lineage>
        <taxon>Eukaryota</taxon>
        <taxon>Viridiplantae</taxon>
        <taxon>Streptophyta</taxon>
        <taxon>Embryophyta</taxon>
        <taxon>Tracheophyta</taxon>
        <taxon>Spermatophyta</taxon>
        <taxon>Magnoliopsida</taxon>
        <taxon>Liliopsida</taxon>
        <taxon>Poales</taxon>
        <taxon>Poaceae</taxon>
        <taxon>PACMAD clade</taxon>
        <taxon>Arundinoideae</taxon>
        <taxon>Arundineae</taxon>
        <taxon>Arundo</taxon>
    </lineage>
</organism>
<protein>
    <submittedName>
        <fullName evidence="1">Uncharacterized protein</fullName>
    </submittedName>
</protein>
<proteinExistence type="predicted"/>
<reference evidence="1" key="2">
    <citation type="journal article" date="2015" name="Data Brief">
        <title>Shoot transcriptome of the giant reed, Arundo donax.</title>
        <authorList>
            <person name="Barrero R.A."/>
            <person name="Guerrero F.D."/>
            <person name="Moolhuijzen P."/>
            <person name="Goolsby J.A."/>
            <person name="Tidwell J."/>
            <person name="Bellgard S.E."/>
            <person name="Bellgard M.I."/>
        </authorList>
    </citation>
    <scope>NUCLEOTIDE SEQUENCE</scope>
    <source>
        <tissue evidence="1">Shoot tissue taken approximately 20 cm above the soil surface</tissue>
    </source>
</reference>